<reference evidence="4" key="1">
    <citation type="submission" date="2025-08" db="UniProtKB">
        <authorList>
            <consortium name="RefSeq"/>
        </authorList>
    </citation>
    <scope>IDENTIFICATION</scope>
    <source>
        <tissue evidence="4">Liver</tissue>
    </source>
</reference>
<evidence type="ECO:0000259" key="2">
    <source>
        <dbReference type="Pfam" id="PF04822"/>
    </source>
</evidence>
<dbReference type="Pfam" id="PF04822">
    <property type="entry name" value="Takusan"/>
    <property type="match status" value="1"/>
</dbReference>
<evidence type="ECO:0000313" key="3">
    <source>
        <dbReference type="Proteomes" id="UP000886700"/>
    </source>
</evidence>
<feature type="coiled-coil region" evidence="1">
    <location>
        <begin position="198"/>
        <end position="225"/>
    </location>
</feature>
<proteinExistence type="predicted"/>
<dbReference type="PANTHER" id="PTHR21558">
    <property type="entry name" value="SPEER/SPETEX"/>
    <property type="match status" value="1"/>
</dbReference>
<dbReference type="RefSeq" id="XP_040596680.1">
    <property type="nucleotide sequence ID" value="XM_040740746.1"/>
</dbReference>
<organism evidence="3 4">
    <name type="scientific">Mesocricetus auratus</name>
    <name type="common">Golden hamster</name>
    <dbReference type="NCBI Taxonomy" id="10036"/>
    <lineage>
        <taxon>Eukaryota</taxon>
        <taxon>Metazoa</taxon>
        <taxon>Chordata</taxon>
        <taxon>Craniata</taxon>
        <taxon>Vertebrata</taxon>
        <taxon>Euteleostomi</taxon>
        <taxon>Mammalia</taxon>
        <taxon>Eutheria</taxon>
        <taxon>Euarchontoglires</taxon>
        <taxon>Glires</taxon>
        <taxon>Rodentia</taxon>
        <taxon>Myomorpha</taxon>
        <taxon>Muroidea</taxon>
        <taxon>Cricetidae</taxon>
        <taxon>Cricetinae</taxon>
        <taxon>Mesocricetus</taxon>
    </lineage>
</organism>
<dbReference type="Proteomes" id="UP000886700">
    <property type="component" value="Unplaced"/>
</dbReference>
<gene>
    <name evidence="4" type="primary">LOC121137886</name>
</gene>
<name>A0ABM2X198_MESAU</name>
<protein>
    <submittedName>
        <fullName evidence="4">Disks large homolog 5-like</fullName>
    </submittedName>
</protein>
<keyword evidence="1" id="KW-0175">Coiled coil</keyword>
<sequence length="270" mass="32386">MFSRLRSILERRNGQRGETTVRKKEAGPRSHWKTWRIRWTWGRRRTTGEAPSQHFTFTEQNRQMEKSEELTFELQHKKYEQIELRTILASYTKKNLNNRLNSFEMMKKDHKQVMSDLQKLPLEISDALNKCKQLTEEKESYSYLHSLILRDLTQVKNNVHELRMEKRQLWQEQTALRETCEEVKNLFKEVQEKICVPCAEQHQEVENLDERLKNLLKQKELIAQKRALAEKMEHLFSVLEIRSKNLQSELEPASAQDESLLQTELLQQEH</sequence>
<dbReference type="GeneID" id="121137886"/>
<evidence type="ECO:0000313" key="4">
    <source>
        <dbReference type="RefSeq" id="XP_040596680.1"/>
    </source>
</evidence>
<dbReference type="InterPro" id="IPR006907">
    <property type="entry name" value="DLG5_N"/>
</dbReference>
<keyword evidence="3" id="KW-1185">Reference proteome</keyword>
<accession>A0ABM2X198</accession>
<feature type="domain" description="Disks large homolog 5 N-terminal" evidence="2">
    <location>
        <begin position="50"/>
        <end position="128"/>
    </location>
</feature>
<evidence type="ECO:0000256" key="1">
    <source>
        <dbReference type="SAM" id="Coils"/>
    </source>
</evidence>